<protein>
    <recommendedName>
        <fullName evidence="4">Galacturonosyltransferase 14</fullName>
    </recommendedName>
</protein>
<accession>A0A1D6PHK1</accession>
<dbReference type="PaxDb" id="4577-GRMZM2G113506_P01"/>
<keyword evidence="2" id="KW-0812">Transmembrane</keyword>
<dbReference type="eggNOG" id="ENOG502QQKV">
    <property type="taxonomic scope" value="Eukaryota"/>
</dbReference>
<feature type="region of interest" description="Disordered" evidence="1">
    <location>
        <begin position="26"/>
        <end position="46"/>
    </location>
</feature>
<sequence>MQLRISPSMRSITISSSNGVVDSMKVRVAPQPPPPPPPPHGAARRGGGGGGGWYWRAVAFPLVVALGCLLPFAFILAAVPALEAGGSKCSSVDCLGRRIGPSFLGRQGGDSTRLVQDLYRFFDQVNKEEFPSDEKLPESFRDFLLEMKDNHYDARTFAVRLKATLRKKGLWDWADPWSQNNIRRLED</sequence>
<dbReference type="ExpressionAtlas" id="A0A1D6PHK1">
    <property type="expression patterns" value="baseline and differential"/>
</dbReference>
<dbReference type="SMR" id="A0A1D6PHK1"/>
<keyword evidence="2" id="KW-1133">Transmembrane helix</keyword>
<organism evidence="3">
    <name type="scientific">Zea mays</name>
    <name type="common">Maize</name>
    <dbReference type="NCBI Taxonomy" id="4577"/>
    <lineage>
        <taxon>Eukaryota</taxon>
        <taxon>Viridiplantae</taxon>
        <taxon>Streptophyta</taxon>
        <taxon>Embryophyta</taxon>
        <taxon>Tracheophyta</taxon>
        <taxon>Spermatophyta</taxon>
        <taxon>Magnoliopsida</taxon>
        <taxon>Liliopsida</taxon>
        <taxon>Poales</taxon>
        <taxon>Poaceae</taxon>
        <taxon>PACMAD clade</taxon>
        <taxon>Panicoideae</taxon>
        <taxon>Andropogonodae</taxon>
        <taxon>Andropogoneae</taxon>
        <taxon>Tripsacinae</taxon>
        <taxon>Zea</taxon>
    </lineage>
</organism>
<dbReference type="OMA" id="VEYLMFA"/>
<proteinExistence type="predicted"/>
<dbReference type="EMBL" id="CM000785">
    <property type="protein sequence ID" value="AQL08834.1"/>
    <property type="molecule type" value="Genomic_DNA"/>
</dbReference>
<name>A0A1D6PHK1_MAIZE</name>
<evidence type="ECO:0000256" key="2">
    <source>
        <dbReference type="SAM" id="Phobius"/>
    </source>
</evidence>
<feature type="transmembrane region" description="Helical" evidence="2">
    <location>
        <begin position="53"/>
        <end position="79"/>
    </location>
</feature>
<dbReference type="AlphaFoldDB" id="A0A1D6PHK1"/>
<dbReference type="InParanoid" id="A0A1D6PHK1"/>
<keyword evidence="2" id="KW-0472">Membrane</keyword>
<feature type="compositionally biased region" description="Pro residues" evidence="1">
    <location>
        <begin position="30"/>
        <end position="40"/>
    </location>
</feature>
<gene>
    <name evidence="3" type="ORF">ZEAMMB73_Zm00001d048108</name>
</gene>
<reference evidence="3" key="1">
    <citation type="submission" date="2015-12" db="EMBL/GenBank/DDBJ databases">
        <title>Update maize B73 reference genome by single molecule sequencing technologies.</title>
        <authorList>
            <consortium name="Maize Genome Sequencing Project"/>
            <person name="Ware D."/>
        </authorList>
    </citation>
    <scope>NUCLEOTIDE SEQUENCE</scope>
    <source>
        <tissue evidence="3">Seedling</tissue>
    </source>
</reference>
<evidence type="ECO:0000313" key="3">
    <source>
        <dbReference type="EMBL" id="AQL08834.1"/>
    </source>
</evidence>
<evidence type="ECO:0008006" key="4">
    <source>
        <dbReference type="Google" id="ProtNLM"/>
    </source>
</evidence>
<evidence type="ECO:0000256" key="1">
    <source>
        <dbReference type="SAM" id="MobiDB-lite"/>
    </source>
</evidence>